<comment type="similarity">
    <text evidence="1">Belongs to the eukaryotic ribosomal protein P1/P2 family.</text>
</comment>
<evidence type="ECO:0000256" key="1">
    <source>
        <dbReference type="ARBA" id="ARBA00005436"/>
    </source>
</evidence>
<reference evidence="5" key="1">
    <citation type="submission" date="2011-03" db="EMBL/GenBank/DDBJ databases">
        <authorList>
            <person name="Liang A."/>
            <person name="Hu M."/>
            <person name="Xiao R."/>
        </authorList>
    </citation>
    <scope>NUCLEOTIDE SEQUENCE</scope>
</reference>
<accession>F6M1F0</accession>
<dbReference type="CDD" id="cd05833">
    <property type="entry name" value="Ribosomal_P2"/>
    <property type="match status" value="1"/>
</dbReference>
<dbReference type="InterPro" id="IPR038716">
    <property type="entry name" value="P1/P2_N_sf"/>
</dbReference>
<dbReference type="InterPro" id="IPR044076">
    <property type="entry name" value="Ribosomal_P2"/>
</dbReference>
<protein>
    <submittedName>
        <fullName evidence="5">Acidic ribosomal protein P2</fullName>
    </submittedName>
</protein>
<dbReference type="InterPro" id="IPR027534">
    <property type="entry name" value="Ribosomal_P1/P2"/>
</dbReference>
<name>F6M1F0_EUPOC</name>
<keyword evidence="2 5" id="KW-0689">Ribosomal protein</keyword>
<dbReference type="AlphaFoldDB" id="F6M1F0"/>
<feature type="compositionally biased region" description="Acidic residues" evidence="4">
    <location>
        <begin position="88"/>
        <end position="98"/>
    </location>
</feature>
<dbReference type="GO" id="GO:0003735">
    <property type="term" value="F:structural constituent of ribosome"/>
    <property type="evidence" value="ECO:0007669"/>
    <property type="project" value="InterPro"/>
</dbReference>
<organism evidence="5">
    <name type="scientific">Euplotoides octocarinatus</name>
    <name type="common">Freshwater ciliate</name>
    <name type="synonym">Euplotes octocarinatus</name>
    <dbReference type="NCBI Taxonomy" id="2716877"/>
    <lineage>
        <taxon>Eukaryota</taxon>
        <taxon>Sar</taxon>
        <taxon>Alveolata</taxon>
        <taxon>Ciliophora</taxon>
        <taxon>Intramacronucleata</taxon>
        <taxon>Spirotrichea</taxon>
        <taxon>Hypotrichia</taxon>
        <taxon>Euplotida</taxon>
        <taxon>Euplotidae</taxon>
        <taxon>Euplotes</taxon>
    </lineage>
</organism>
<evidence type="ECO:0000256" key="3">
    <source>
        <dbReference type="ARBA" id="ARBA00023274"/>
    </source>
</evidence>
<dbReference type="GO" id="GO:0002182">
    <property type="term" value="P:cytoplasmic translational elongation"/>
    <property type="evidence" value="ECO:0007669"/>
    <property type="project" value="InterPro"/>
</dbReference>
<dbReference type="GO" id="GO:0022625">
    <property type="term" value="C:cytosolic large ribosomal subunit"/>
    <property type="evidence" value="ECO:0007669"/>
    <property type="project" value="InterPro"/>
</dbReference>
<proteinExistence type="inferred from homology"/>
<evidence type="ECO:0000256" key="4">
    <source>
        <dbReference type="SAM" id="MobiDB-lite"/>
    </source>
</evidence>
<evidence type="ECO:0000313" key="5">
    <source>
        <dbReference type="EMBL" id="AEE99001.1"/>
    </source>
</evidence>
<dbReference type="HAMAP" id="MF_01478">
    <property type="entry name" value="Ribosomal_L12_arch"/>
    <property type="match status" value="1"/>
</dbReference>
<dbReference type="FunFam" id="1.10.10.1410:FF:000002">
    <property type="entry name" value="60S acidic ribosomal protein P2"/>
    <property type="match status" value="1"/>
</dbReference>
<dbReference type="PANTHER" id="PTHR21141">
    <property type="entry name" value="60S ACIDIC RIBOSOMAL PROTEIN FAMILY MEMBER"/>
    <property type="match status" value="1"/>
</dbReference>
<feature type="region of interest" description="Disordered" evidence="4">
    <location>
        <begin position="67"/>
        <end position="112"/>
    </location>
</feature>
<evidence type="ECO:0000256" key="2">
    <source>
        <dbReference type="ARBA" id="ARBA00022980"/>
    </source>
</evidence>
<sequence length="112" mass="11525">MKYIAAYALLVLGGKETPSASDVETVLKSVGVEPEKERIDTLIKTLEGKKLHELIAAGSTKLSTLSVGGGSGAAVAGGAAAEEKAEEKEEEPQEEEADVGVGDIFGGDSDDY</sequence>
<keyword evidence="3" id="KW-0687">Ribonucleoprotein</keyword>
<dbReference type="EMBL" id="JF513054">
    <property type="protein sequence ID" value="AEE99001.1"/>
    <property type="molecule type" value="Genomic_DNA"/>
</dbReference>
<dbReference type="PANTHER" id="PTHR21141:SF5">
    <property type="entry name" value="LARGE RIBOSOMAL SUBUNIT PROTEIN P2"/>
    <property type="match status" value="1"/>
</dbReference>
<dbReference type="Gene3D" id="1.10.10.1410">
    <property type="match status" value="1"/>
</dbReference>
<dbReference type="Pfam" id="PF00428">
    <property type="entry name" value="Ribosomal_60s"/>
    <property type="match status" value="1"/>
</dbReference>